<evidence type="ECO:0000313" key="1">
    <source>
        <dbReference type="EMBL" id="HIV29196.1"/>
    </source>
</evidence>
<gene>
    <name evidence="1" type="ORF">IAA64_14650</name>
</gene>
<dbReference type="SUPFAM" id="SSF52777">
    <property type="entry name" value="CoA-dependent acyltransferases"/>
    <property type="match status" value="1"/>
</dbReference>
<dbReference type="Proteomes" id="UP000886884">
    <property type="component" value="Unassembled WGS sequence"/>
</dbReference>
<name>A0A9D1PAP3_9FIRM</name>
<dbReference type="GO" id="GO:0008811">
    <property type="term" value="F:chloramphenicol O-acetyltransferase activity"/>
    <property type="evidence" value="ECO:0007669"/>
    <property type="project" value="InterPro"/>
</dbReference>
<proteinExistence type="predicted"/>
<dbReference type="SMART" id="SM01059">
    <property type="entry name" value="CAT"/>
    <property type="match status" value="1"/>
</dbReference>
<dbReference type="PANTHER" id="PTHR38474:SF1">
    <property type="entry name" value="SLR0299 PROTEIN"/>
    <property type="match status" value="1"/>
</dbReference>
<dbReference type="InterPro" id="IPR001707">
    <property type="entry name" value="Cmp_AcTrfase"/>
</dbReference>
<protein>
    <submittedName>
        <fullName evidence="1">Chloramphenicol acetyltransferase</fullName>
    </submittedName>
</protein>
<dbReference type="AlphaFoldDB" id="A0A9D1PAP3"/>
<comment type="caution">
    <text evidence="1">The sequence shown here is derived from an EMBL/GenBank/DDBJ whole genome shotgun (WGS) entry which is preliminary data.</text>
</comment>
<dbReference type="Gene3D" id="3.30.559.10">
    <property type="entry name" value="Chloramphenicol acetyltransferase-like domain"/>
    <property type="match status" value="1"/>
</dbReference>
<dbReference type="Pfam" id="PF00302">
    <property type="entry name" value="CAT"/>
    <property type="match status" value="1"/>
</dbReference>
<reference evidence="1" key="2">
    <citation type="journal article" date="2021" name="PeerJ">
        <title>Extensive microbial diversity within the chicken gut microbiome revealed by metagenomics and culture.</title>
        <authorList>
            <person name="Gilroy R."/>
            <person name="Ravi A."/>
            <person name="Getino M."/>
            <person name="Pursley I."/>
            <person name="Horton D.L."/>
            <person name="Alikhan N.F."/>
            <person name="Baker D."/>
            <person name="Gharbi K."/>
            <person name="Hall N."/>
            <person name="Watson M."/>
            <person name="Adriaenssens E.M."/>
            <person name="Foster-Nyarko E."/>
            <person name="Jarju S."/>
            <person name="Secka A."/>
            <person name="Antonio M."/>
            <person name="Oren A."/>
            <person name="Chaudhuri R.R."/>
            <person name="La Ragione R."/>
            <person name="Hildebrand F."/>
            <person name="Pallen M.J."/>
        </authorList>
    </citation>
    <scope>NUCLEOTIDE SEQUENCE</scope>
    <source>
        <strain evidence="1">CHK183-6373</strain>
    </source>
</reference>
<accession>A0A9D1PAP3</accession>
<sequence>MAWKAVDMAQYPRRAHFAYFSAMQYPYVGVTQETDVTELLAACRARQRSFYLSFLHAAALAADGVPELRWRIRAGGIVEYDECPTSHIELLEDETYCYCTLRHHMPLEEYYPYAEEARRQCRQRASIEEDAEVESLYFISTLPWLHYSALIQPVAGGEESNPRITWGQYRQDGAGRVSLPVTLLAHHALVDGIHIARFYQNLAEQLRMVAGA</sequence>
<dbReference type="PANTHER" id="PTHR38474">
    <property type="entry name" value="SLR0299 PROTEIN"/>
    <property type="match status" value="1"/>
</dbReference>
<dbReference type="EMBL" id="DVOT01000258">
    <property type="protein sequence ID" value="HIV29196.1"/>
    <property type="molecule type" value="Genomic_DNA"/>
</dbReference>
<organism evidence="1 2">
    <name type="scientific">Candidatus Ornithocaccomicrobium faecavium</name>
    <dbReference type="NCBI Taxonomy" id="2840890"/>
    <lineage>
        <taxon>Bacteria</taxon>
        <taxon>Bacillati</taxon>
        <taxon>Bacillota</taxon>
        <taxon>Clostridia</taxon>
        <taxon>Candidatus Ornithocaccomicrobium</taxon>
    </lineage>
</organism>
<reference evidence="1" key="1">
    <citation type="submission" date="2020-10" db="EMBL/GenBank/DDBJ databases">
        <authorList>
            <person name="Gilroy R."/>
        </authorList>
    </citation>
    <scope>NUCLEOTIDE SEQUENCE</scope>
    <source>
        <strain evidence="1">CHK183-6373</strain>
    </source>
</reference>
<dbReference type="InterPro" id="IPR023213">
    <property type="entry name" value="CAT-like_dom_sf"/>
</dbReference>
<evidence type="ECO:0000313" key="2">
    <source>
        <dbReference type="Proteomes" id="UP000886884"/>
    </source>
</evidence>